<protein>
    <submittedName>
        <fullName evidence="1">Uncharacterized protein</fullName>
    </submittedName>
</protein>
<dbReference type="STRING" id="89065.SAMN05216605_102415"/>
<sequence>MYNNYSMVDWCSSWALVGGNVICVSCMKWQTLSEAHEGFPHDLTCRVKDELTRYPWVELHQILDNDRG</sequence>
<gene>
    <name evidence="1" type="ORF">SAMN05216605_102415</name>
</gene>
<name>A0A1G7V7T7_9PSED</name>
<accession>A0A1G7V7T7</accession>
<evidence type="ECO:0000313" key="1">
    <source>
        <dbReference type="EMBL" id="SDG55826.1"/>
    </source>
</evidence>
<organism evidence="1 2">
    <name type="scientific">Pseudomonas abietaniphila</name>
    <dbReference type="NCBI Taxonomy" id="89065"/>
    <lineage>
        <taxon>Bacteria</taxon>
        <taxon>Pseudomonadati</taxon>
        <taxon>Pseudomonadota</taxon>
        <taxon>Gammaproteobacteria</taxon>
        <taxon>Pseudomonadales</taxon>
        <taxon>Pseudomonadaceae</taxon>
        <taxon>Pseudomonas</taxon>
    </lineage>
</organism>
<dbReference type="AlphaFoldDB" id="A0A1G7V7T7"/>
<keyword evidence="2" id="KW-1185">Reference proteome</keyword>
<proteinExistence type="predicted"/>
<dbReference type="EMBL" id="FNCO01000002">
    <property type="protein sequence ID" value="SDG55826.1"/>
    <property type="molecule type" value="Genomic_DNA"/>
</dbReference>
<dbReference type="Proteomes" id="UP000182894">
    <property type="component" value="Unassembled WGS sequence"/>
</dbReference>
<evidence type="ECO:0000313" key="2">
    <source>
        <dbReference type="Proteomes" id="UP000182894"/>
    </source>
</evidence>
<reference evidence="2" key="1">
    <citation type="submission" date="2016-10" db="EMBL/GenBank/DDBJ databases">
        <authorList>
            <person name="Varghese N."/>
            <person name="Submissions S."/>
        </authorList>
    </citation>
    <scope>NUCLEOTIDE SEQUENCE [LARGE SCALE GENOMIC DNA]</scope>
    <source>
        <strain evidence="2">ATCC 700689</strain>
    </source>
</reference>